<evidence type="ECO:0000313" key="3">
    <source>
        <dbReference type="EMBL" id="KAK6474161.1"/>
    </source>
</evidence>
<feature type="compositionally biased region" description="Polar residues" evidence="1">
    <location>
        <begin position="258"/>
        <end position="273"/>
    </location>
</feature>
<accession>A0ABR0YNH7</accession>
<dbReference type="PROSITE" id="PS50858">
    <property type="entry name" value="BSD"/>
    <property type="match status" value="1"/>
</dbReference>
<dbReference type="Proteomes" id="UP001369086">
    <property type="component" value="Unassembled WGS sequence"/>
</dbReference>
<feature type="region of interest" description="Disordered" evidence="1">
    <location>
        <begin position="42"/>
        <end position="71"/>
    </location>
</feature>
<dbReference type="Pfam" id="PF03909">
    <property type="entry name" value="BSD"/>
    <property type="match status" value="1"/>
</dbReference>
<feature type="compositionally biased region" description="Low complexity" evidence="1">
    <location>
        <begin position="46"/>
        <end position="61"/>
    </location>
</feature>
<evidence type="ECO:0000313" key="4">
    <source>
        <dbReference type="Proteomes" id="UP001369086"/>
    </source>
</evidence>
<name>A0ABR0YNH7_HUSHU</name>
<dbReference type="PANTHER" id="PTHR16019:SF6">
    <property type="entry name" value="SYNAPSE-ASSOCIATED PROTEIN 1"/>
    <property type="match status" value="1"/>
</dbReference>
<dbReference type="InterPro" id="IPR051494">
    <property type="entry name" value="BSD_domain-containing"/>
</dbReference>
<dbReference type="SMART" id="SM00751">
    <property type="entry name" value="BSD"/>
    <property type="match status" value="1"/>
</dbReference>
<protein>
    <submittedName>
        <fullName evidence="3">Synapse-associated protein 1-like</fullName>
    </submittedName>
</protein>
<evidence type="ECO:0000256" key="1">
    <source>
        <dbReference type="SAM" id="MobiDB-lite"/>
    </source>
</evidence>
<feature type="compositionally biased region" description="Basic and acidic residues" evidence="1">
    <location>
        <begin position="62"/>
        <end position="71"/>
    </location>
</feature>
<feature type="region of interest" description="Disordered" evidence="1">
    <location>
        <begin position="240"/>
        <end position="273"/>
    </location>
</feature>
<dbReference type="InterPro" id="IPR005607">
    <property type="entry name" value="BSD_dom"/>
</dbReference>
<evidence type="ECO:0000259" key="2">
    <source>
        <dbReference type="PROSITE" id="PS50858"/>
    </source>
</evidence>
<comment type="caution">
    <text evidence="3">The sequence shown here is derived from an EMBL/GenBank/DDBJ whole genome shotgun (WGS) entry which is preliminary data.</text>
</comment>
<dbReference type="EMBL" id="JAHFZB010000026">
    <property type="protein sequence ID" value="KAK6474161.1"/>
    <property type="molecule type" value="Genomic_DNA"/>
</dbReference>
<dbReference type="SUPFAM" id="SSF140383">
    <property type="entry name" value="BSD domain-like"/>
    <property type="match status" value="1"/>
</dbReference>
<dbReference type="PANTHER" id="PTHR16019">
    <property type="entry name" value="SYNAPSE-ASSOCIATED PROTEIN"/>
    <property type="match status" value="1"/>
</dbReference>
<sequence length="391" mass="44205">MSVNDNVYQHSNEDRSECQIASGQYQAVMFKSLSFSNWLSGPGDIETLGPEGETTPTAGHPGNEEDTKTEKLTNQTKRIGSYLFGVAALASKKVSESVLETAQTIRKSVDQHPINGIIDKTILGDFKREQESFVKEQQQRKAETAVPLWVGYSDEESMKQQILSLSLDRRNFLRDPPAGVHFQFDFSQAAPVAMVTLQEDAMLSRMRFELVPRHVKEEVFWRNYFYRVLLVRQSAQLSSLASQHTERQRDTERGSGDHTPSTDATAAQTPAISVRNTRQIRPLVSLDDVLCCGQLTPQSLQSQFMMCCVPSTPVSALSPLNQEDLLRDRQQLGMGQGEKDPAVEQEQDEIPEWERELQRELHEFEVVEPGERGAASEAWEREIEELLLEDF</sequence>
<gene>
    <name evidence="3" type="ORF">HHUSO_G26351</name>
</gene>
<reference evidence="3 4" key="1">
    <citation type="submission" date="2021-05" db="EMBL/GenBank/DDBJ databases">
        <authorList>
            <person name="Zahm M."/>
            <person name="Klopp C."/>
            <person name="Cabau C."/>
            <person name="Kuhl H."/>
            <person name="Suciu R."/>
            <person name="Ciorpac M."/>
            <person name="Holostenco D."/>
            <person name="Gessner J."/>
            <person name="Wuertz S."/>
            <person name="Hohne C."/>
            <person name="Stock M."/>
            <person name="Gislard M."/>
            <person name="Lluch J."/>
            <person name="Milhes M."/>
            <person name="Lampietro C."/>
            <person name="Lopez Roques C."/>
            <person name="Donnadieu C."/>
            <person name="Du K."/>
            <person name="Schartl M."/>
            <person name="Guiguen Y."/>
        </authorList>
    </citation>
    <scope>NUCLEOTIDE SEQUENCE [LARGE SCALE GENOMIC DNA]</scope>
    <source>
        <strain evidence="3">Hh-F2</strain>
        <tissue evidence="3">Blood</tissue>
    </source>
</reference>
<keyword evidence="4" id="KW-1185">Reference proteome</keyword>
<organism evidence="3 4">
    <name type="scientific">Huso huso</name>
    <name type="common">Beluga</name>
    <name type="synonym">Acipenser huso</name>
    <dbReference type="NCBI Taxonomy" id="61971"/>
    <lineage>
        <taxon>Eukaryota</taxon>
        <taxon>Metazoa</taxon>
        <taxon>Chordata</taxon>
        <taxon>Craniata</taxon>
        <taxon>Vertebrata</taxon>
        <taxon>Euteleostomi</taxon>
        <taxon>Actinopterygii</taxon>
        <taxon>Chondrostei</taxon>
        <taxon>Acipenseriformes</taxon>
        <taxon>Acipenseridae</taxon>
        <taxon>Huso</taxon>
    </lineage>
</organism>
<dbReference type="InterPro" id="IPR035925">
    <property type="entry name" value="BSD_dom_sf"/>
</dbReference>
<proteinExistence type="predicted"/>
<feature type="domain" description="BSD" evidence="2">
    <location>
        <begin position="197"/>
        <end position="232"/>
    </location>
</feature>
<dbReference type="Gene3D" id="1.10.3970.10">
    <property type="entry name" value="BSD domain"/>
    <property type="match status" value="1"/>
</dbReference>
<feature type="compositionally biased region" description="Basic and acidic residues" evidence="1">
    <location>
        <begin position="244"/>
        <end position="256"/>
    </location>
</feature>